<dbReference type="NCBIfam" id="NF009381">
    <property type="entry name" value="PRK12740.1-5"/>
    <property type="match status" value="1"/>
</dbReference>
<dbReference type="InterPro" id="IPR020568">
    <property type="entry name" value="Ribosomal_Su5_D2-typ_SF"/>
</dbReference>
<dbReference type="InterPro" id="IPR041095">
    <property type="entry name" value="EFG_II"/>
</dbReference>
<evidence type="ECO:0000256" key="2">
    <source>
        <dbReference type="ARBA" id="ARBA00022741"/>
    </source>
</evidence>
<dbReference type="InterPro" id="IPR000640">
    <property type="entry name" value="EFG_V-like"/>
</dbReference>
<dbReference type="InterPro" id="IPR014721">
    <property type="entry name" value="Ribsml_uS5_D2-typ_fold_subgr"/>
</dbReference>
<dbReference type="PROSITE" id="PS51722">
    <property type="entry name" value="G_TR_2"/>
    <property type="match status" value="1"/>
</dbReference>
<dbReference type="PANTHER" id="PTHR43261:SF1">
    <property type="entry name" value="RIBOSOME-RELEASING FACTOR 2, MITOCHONDRIAL"/>
    <property type="match status" value="1"/>
</dbReference>
<dbReference type="Pfam" id="PF03764">
    <property type="entry name" value="EFG_IV"/>
    <property type="match status" value="1"/>
</dbReference>
<dbReference type="RefSeq" id="WP_073479343.1">
    <property type="nucleotide sequence ID" value="NZ_FQVN01000001.1"/>
</dbReference>
<dbReference type="InterPro" id="IPR009000">
    <property type="entry name" value="Transl_B-barrel_sf"/>
</dbReference>
<keyword evidence="3 7" id="KW-0251">Elongation factor</keyword>
<evidence type="ECO:0000313" key="10">
    <source>
        <dbReference type="EMBL" id="SHE44289.1"/>
    </source>
</evidence>
<dbReference type="Gene3D" id="3.40.50.300">
    <property type="entry name" value="P-loop containing nucleotide triphosphate hydrolases"/>
    <property type="match status" value="1"/>
</dbReference>
<dbReference type="HAMAP" id="MF_00054_B">
    <property type="entry name" value="EF_G_EF_2_B"/>
    <property type="match status" value="1"/>
</dbReference>
<dbReference type="Pfam" id="PF00009">
    <property type="entry name" value="GTP_EFTU"/>
    <property type="match status" value="1"/>
</dbReference>
<dbReference type="InterPro" id="IPR035647">
    <property type="entry name" value="EFG_III/V"/>
</dbReference>
<dbReference type="FunFam" id="3.40.50.300:FF:000029">
    <property type="entry name" value="Elongation factor G"/>
    <property type="match status" value="1"/>
</dbReference>
<evidence type="ECO:0000256" key="3">
    <source>
        <dbReference type="ARBA" id="ARBA00022768"/>
    </source>
</evidence>
<keyword evidence="11" id="KW-1185">Reference proteome</keyword>
<proteinExistence type="inferred from homology"/>
<dbReference type="InterPro" id="IPR031157">
    <property type="entry name" value="G_TR_CS"/>
</dbReference>
<dbReference type="InterPro" id="IPR005517">
    <property type="entry name" value="Transl_elong_EFG/EF2_IV"/>
</dbReference>
<dbReference type="InterPro" id="IPR047872">
    <property type="entry name" value="EFG_IV"/>
</dbReference>
<dbReference type="Gene3D" id="2.40.30.10">
    <property type="entry name" value="Translation factors"/>
    <property type="match status" value="1"/>
</dbReference>
<dbReference type="PRINTS" id="PR00315">
    <property type="entry name" value="ELONGATNFCT"/>
</dbReference>
<dbReference type="Gene3D" id="3.30.70.870">
    <property type="entry name" value="Elongation Factor G (Translational Gtpase), domain 3"/>
    <property type="match status" value="1"/>
</dbReference>
<dbReference type="OrthoDB" id="9801472at2"/>
<dbReference type="InterPro" id="IPR000795">
    <property type="entry name" value="T_Tr_GTP-bd_dom"/>
</dbReference>
<name>A0A1M4TIF5_STRHI</name>
<feature type="binding site" evidence="7">
    <location>
        <begin position="137"/>
        <end position="140"/>
    </location>
    <ligand>
        <name>GTP</name>
        <dbReference type="ChEBI" id="CHEBI:37565"/>
    </ligand>
</feature>
<dbReference type="FunFam" id="3.30.70.240:FF:000001">
    <property type="entry name" value="Elongation factor G"/>
    <property type="match status" value="1"/>
</dbReference>
<keyword evidence="2 7" id="KW-0547">Nucleotide-binding</keyword>
<dbReference type="InterPro" id="IPR009022">
    <property type="entry name" value="EFG_III"/>
</dbReference>
<evidence type="ECO:0000256" key="5">
    <source>
        <dbReference type="ARBA" id="ARBA00023134"/>
    </source>
</evidence>
<comment type="similarity">
    <text evidence="1 7">Belongs to the TRAFAC class translation factor GTPase superfamily. Classic translation factor GTPase family. EF-G/EF-2 subfamily.</text>
</comment>
<dbReference type="Pfam" id="PF03144">
    <property type="entry name" value="GTP_EFTU_D2"/>
    <property type="match status" value="1"/>
</dbReference>
<dbReference type="SUPFAM" id="SSF50447">
    <property type="entry name" value="Translation proteins"/>
    <property type="match status" value="1"/>
</dbReference>
<dbReference type="InterPro" id="IPR004540">
    <property type="entry name" value="Transl_elong_EFG/EF2"/>
</dbReference>
<dbReference type="SMART" id="SM00889">
    <property type="entry name" value="EFG_IV"/>
    <property type="match status" value="1"/>
</dbReference>
<dbReference type="FunFam" id="2.40.30.10:FF:000006">
    <property type="entry name" value="Elongation factor G"/>
    <property type="match status" value="1"/>
</dbReference>
<reference evidence="10 11" key="1">
    <citation type="submission" date="2016-11" db="EMBL/GenBank/DDBJ databases">
        <authorList>
            <person name="Jaros S."/>
            <person name="Januszkiewicz K."/>
            <person name="Wedrychowicz H."/>
        </authorList>
    </citation>
    <scope>NUCLEOTIDE SEQUENCE [LARGE SCALE GENOMIC DNA]</scope>
    <source>
        <strain evidence="10 11">DSM 44523</strain>
    </source>
</reference>
<comment type="subcellular location">
    <subcellularLocation>
        <location evidence="7">Cytoplasm</location>
    </subcellularLocation>
</comment>
<dbReference type="SUPFAM" id="SSF54211">
    <property type="entry name" value="Ribosomal protein S5 domain 2-like"/>
    <property type="match status" value="1"/>
</dbReference>
<dbReference type="SMART" id="SM00838">
    <property type="entry name" value="EFG_C"/>
    <property type="match status" value="1"/>
</dbReference>
<keyword evidence="5 7" id="KW-0342">GTP-binding</keyword>
<dbReference type="PANTHER" id="PTHR43261">
    <property type="entry name" value="TRANSLATION ELONGATION FACTOR G-RELATED"/>
    <property type="match status" value="1"/>
</dbReference>
<feature type="domain" description="Tr-type G" evidence="9">
    <location>
        <begin position="10"/>
        <end position="286"/>
    </location>
</feature>
<dbReference type="STRING" id="2017.SAMN05444320_10197"/>
<evidence type="ECO:0000256" key="7">
    <source>
        <dbReference type="HAMAP-Rule" id="MF_00054"/>
    </source>
</evidence>
<sequence>MARDVLTDLAKVRNIGIMAHIDAGKTTTTERILFYTGVNYKIGEVHDGAATMDWMEEEQKRGITITSAATTCFWDDHQINIIDTPGHVDFTVEVERNLRVLDGAVAVFDGKEGVEPQSETVWRQADKYDVPRICFVNKMDKIGADFYFTVRTIEERLNARPVVIQLPIGAESDFVGVIDLVEMRALTWRGEVQKGEDYAVEEIPAELADKAAEYREKLLEAVAETDEALMEKYLEEGDLSVEEVKAGIRKITVNSEGYPVLCGSAFKNKGVQPMLDAVIDYLPTPLDVPAVEGTLQDGETPASRKPSVDEPFSALAFKIMTHPFFGKLTYIRVYSGKVAAGTQVINATKDRKERIGKLFQMHSNKENPVDEARAGHIYACIGLKETTTGDTLSDSGAPIVLESMTFPEPVIEVAIEPKSKADQEKLSTAIQKLSEEDPTFRVNLDEDTGQTIIKGMGELHLEVLVNRMKSDFRVEANVGKPQVAYRETIRRKVEKFEYTHKKQTGGSGQFARVIIALEPLEKTADGALYEFSNKVTGGRIPREYIPSVDAGAQDAMQYGVLAGYPLVGVKVTLLDGAYHEVDSSEMAFKIAGSMALKEAARKADPALLEPMMAVEVLTPEDYMGDVIGDLNSRRGQIQAMEERGGNRVVKALVPLSEMFGYVGDLRSKTQGRANYSMQFDSYAEVPANVAKEIIAKATGE</sequence>
<evidence type="ECO:0000256" key="4">
    <source>
        <dbReference type="ARBA" id="ARBA00022917"/>
    </source>
</evidence>
<dbReference type="Gene3D" id="3.30.70.240">
    <property type="match status" value="1"/>
</dbReference>
<dbReference type="EMBL" id="FQVN01000001">
    <property type="protein sequence ID" value="SHE44289.1"/>
    <property type="molecule type" value="Genomic_DNA"/>
</dbReference>
<dbReference type="InterPro" id="IPR027417">
    <property type="entry name" value="P-loop_NTPase"/>
</dbReference>
<dbReference type="InterPro" id="IPR005225">
    <property type="entry name" value="Small_GTP-bd"/>
</dbReference>
<comment type="function">
    <text evidence="6 7">Catalyzes the GTP-dependent ribosomal translocation step during translation elongation. During this step, the ribosome changes from the pre-translocational (PRE) to the post-translocational (POST) state as the newly formed A-site-bound peptidyl-tRNA and P-site-bound deacylated tRNA move to the P and E sites, respectively. Catalyzes the coordinated movement of the two tRNA molecules, the mRNA and conformational changes in the ribosome.</text>
</comment>
<evidence type="ECO:0000313" key="11">
    <source>
        <dbReference type="Proteomes" id="UP000184501"/>
    </source>
</evidence>
<dbReference type="AlphaFoldDB" id="A0A1M4TIF5"/>
<dbReference type="CDD" id="cd01886">
    <property type="entry name" value="EF-G"/>
    <property type="match status" value="1"/>
</dbReference>
<dbReference type="CDD" id="cd16262">
    <property type="entry name" value="EFG_III"/>
    <property type="match status" value="1"/>
</dbReference>
<dbReference type="CDD" id="cd04088">
    <property type="entry name" value="EFG_mtEFG_II"/>
    <property type="match status" value="1"/>
</dbReference>
<dbReference type="NCBIfam" id="NF009379">
    <property type="entry name" value="PRK12740.1-3"/>
    <property type="match status" value="1"/>
</dbReference>
<dbReference type="SUPFAM" id="SSF54980">
    <property type="entry name" value="EF-G C-terminal domain-like"/>
    <property type="match status" value="2"/>
</dbReference>
<keyword evidence="7" id="KW-0963">Cytoplasm</keyword>
<feature type="binding site" evidence="7">
    <location>
        <begin position="19"/>
        <end position="26"/>
    </location>
    <ligand>
        <name>GTP</name>
        <dbReference type="ChEBI" id="CHEBI:37565"/>
    </ligand>
</feature>
<dbReference type="InterPro" id="IPR004161">
    <property type="entry name" value="EFTu-like_2"/>
</dbReference>
<dbReference type="FunFam" id="3.30.230.10:FF:000003">
    <property type="entry name" value="Elongation factor G"/>
    <property type="match status" value="1"/>
</dbReference>
<accession>A0A1M4TIF5</accession>
<dbReference type="GO" id="GO:0005737">
    <property type="term" value="C:cytoplasm"/>
    <property type="evidence" value="ECO:0007669"/>
    <property type="project" value="UniProtKB-SubCell"/>
</dbReference>
<dbReference type="InterPro" id="IPR035649">
    <property type="entry name" value="EFG_V"/>
</dbReference>
<dbReference type="GO" id="GO:0003924">
    <property type="term" value="F:GTPase activity"/>
    <property type="evidence" value="ECO:0007669"/>
    <property type="project" value="InterPro"/>
</dbReference>
<dbReference type="Pfam" id="PF00679">
    <property type="entry name" value="EFG_C"/>
    <property type="match status" value="1"/>
</dbReference>
<dbReference type="CDD" id="cd03713">
    <property type="entry name" value="EFG_mtEFG_C"/>
    <property type="match status" value="1"/>
</dbReference>
<dbReference type="GO" id="GO:0003746">
    <property type="term" value="F:translation elongation factor activity"/>
    <property type="evidence" value="ECO:0007669"/>
    <property type="project" value="UniProtKB-UniRule"/>
</dbReference>
<keyword evidence="4 7" id="KW-0648">Protein biosynthesis</keyword>
<dbReference type="NCBIfam" id="TIGR00484">
    <property type="entry name" value="EF-G"/>
    <property type="match status" value="1"/>
</dbReference>
<dbReference type="CDD" id="cd01434">
    <property type="entry name" value="EFG_mtEFG1_IV"/>
    <property type="match status" value="1"/>
</dbReference>
<dbReference type="Gene3D" id="3.30.230.10">
    <property type="match status" value="1"/>
</dbReference>
<evidence type="ECO:0000259" key="9">
    <source>
        <dbReference type="PROSITE" id="PS51722"/>
    </source>
</evidence>
<feature type="binding site" evidence="7">
    <location>
        <begin position="83"/>
        <end position="87"/>
    </location>
    <ligand>
        <name>GTP</name>
        <dbReference type="ChEBI" id="CHEBI:37565"/>
    </ligand>
</feature>
<protein>
    <recommendedName>
        <fullName evidence="7 8">Elongation factor G</fullName>
        <shortName evidence="7">EF-G</shortName>
    </recommendedName>
</protein>
<dbReference type="PROSITE" id="PS00301">
    <property type="entry name" value="G_TR_1"/>
    <property type="match status" value="1"/>
</dbReference>
<dbReference type="GO" id="GO:0032790">
    <property type="term" value="P:ribosome disassembly"/>
    <property type="evidence" value="ECO:0007669"/>
    <property type="project" value="TreeGrafter"/>
</dbReference>
<organism evidence="10 11">
    <name type="scientific">Streptoalloteichus hindustanus</name>
    <dbReference type="NCBI Taxonomy" id="2017"/>
    <lineage>
        <taxon>Bacteria</taxon>
        <taxon>Bacillati</taxon>
        <taxon>Actinomycetota</taxon>
        <taxon>Actinomycetes</taxon>
        <taxon>Pseudonocardiales</taxon>
        <taxon>Pseudonocardiaceae</taxon>
        <taxon>Streptoalloteichus</taxon>
    </lineage>
</organism>
<dbReference type="Proteomes" id="UP000184501">
    <property type="component" value="Unassembled WGS sequence"/>
</dbReference>
<dbReference type="NCBIfam" id="TIGR00231">
    <property type="entry name" value="small_GTP"/>
    <property type="match status" value="1"/>
</dbReference>
<dbReference type="Pfam" id="PF14492">
    <property type="entry name" value="EFG_III"/>
    <property type="match status" value="1"/>
</dbReference>
<gene>
    <name evidence="7" type="primary">fusA</name>
    <name evidence="10" type="ORF">SAMN05444320_10197</name>
</gene>
<evidence type="ECO:0000256" key="6">
    <source>
        <dbReference type="ARBA" id="ARBA00024731"/>
    </source>
</evidence>
<dbReference type="SUPFAM" id="SSF52540">
    <property type="entry name" value="P-loop containing nucleoside triphosphate hydrolases"/>
    <property type="match status" value="1"/>
</dbReference>
<dbReference type="FunFam" id="3.30.70.870:FF:000001">
    <property type="entry name" value="Elongation factor G"/>
    <property type="match status" value="1"/>
</dbReference>
<dbReference type="GO" id="GO:0005525">
    <property type="term" value="F:GTP binding"/>
    <property type="evidence" value="ECO:0007669"/>
    <property type="project" value="UniProtKB-UniRule"/>
</dbReference>
<evidence type="ECO:0000256" key="8">
    <source>
        <dbReference type="NCBIfam" id="TIGR00484"/>
    </source>
</evidence>
<evidence type="ECO:0000256" key="1">
    <source>
        <dbReference type="ARBA" id="ARBA00005870"/>
    </source>
</evidence>